<dbReference type="RefSeq" id="WP_285666822.1">
    <property type="nucleotide sequence ID" value="NZ_BSTX01000005.1"/>
</dbReference>
<proteinExistence type="predicted"/>
<name>A0A9W6WCS1_9ACTN</name>
<keyword evidence="2" id="KW-1185">Reference proteome</keyword>
<gene>
    <name evidence="1" type="ORF">Afil01_61750</name>
</gene>
<dbReference type="Proteomes" id="UP001165079">
    <property type="component" value="Unassembled WGS sequence"/>
</dbReference>
<organism evidence="1 2">
    <name type="scientific">Actinorhabdospora filicis</name>
    <dbReference type="NCBI Taxonomy" id="1785913"/>
    <lineage>
        <taxon>Bacteria</taxon>
        <taxon>Bacillati</taxon>
        <taxon>Actinomycetota</taxon>
        <taxon>Actinomycetes</taxon>
        <taxon>Micromonosporales</taxon>
        <taxon>Micromonosporaceae</taxon>
        <taxon>Actinorhabdospora</taxon>
    </lineage>
</organism>
<accession>A0A9W6WCS1</accession>
<dbReference type="AlphaFoldDB" id="A0A9W6WCS1"/>
<protein>
    <submittedName>
        <fullName evidence="1">Uncharacterized protein</fullName>
    </submittedName>
</protein>
<evidence type="ECO:0000313" key="2">
    <source>
        <dbReference type="Proteomes" id="UP001165079"/>
    </source>
</evidence>
<dbReference type="EMBL" id="BSTX01000005">
    <property type="protein sequence ID" value="GLZ81368.1"/>
    <property type="molecule type" value="Genomic_DNA"/>
</dbReference>
<evidence type="ECO:0000313" key="1">
    <source>
        <dbReference type="EMBL" id="GLZ81368.1"/>
    </source>
</evidence>
<reference evidence="1" key="1">
    <citation type="submission" date="2023-03" db="EMBL/GenBank/DDBJ databases">
        <title>Actinorhabdospora filicis NBRC 111898.</title>
        <authorList>
            <person name="Ichikawa N."/>
            <person name="Sato H."/>
            <person name="Tonouchi N."/>
        </authorList>
    </citation>
    <scope>NUCLEOTIDE SEQUENCE</scope>
    <source>
        <strain evidence="1">NBRC 111898</strain>
    </source>
</reference>
<sequence length="77" mass="8499">MTAREMVPMKNPDPIPSWRAKYAAHDHTGGFMRCKAGCAEGFPCADRIEAARMLTELGVRLYSKSDYLSPAGRLKPA</sequence>
<comment type="caution">
    <text evidence="1">The sequence shown here is derived from an EMBL/GenBank/DDBJ whole genome shotgun (WGS) entry which is preliminary data.</text>
</comment>